<keyword evidence="3" id="KW-0238">DNA-binding</keyword>
<dbReference type="InterPro" id="IPR036388">
    <property type="entry name" value="WH-like_DNA-bd_sf"/>
</dbReference>
<dbReference type="Gene3D" id="3.40.190.290">
    <property type="match status" value="1"/>
</dbReference>
<evidence type="ECO:0000313" key="7">
    <source>
        <dbReference type="EMBL" id="CVI64230.1"/>
    </source>
</evidence>
<protein>
    <submittedName>
        <fullName evidence="7">Transcriptional regulator, LysR family</fullName>
    </submittedName>
</protein>
<evidence type="ECO:0000256" key="1">
    <source>
        <dbReference type="ARBA" id="ARBA00009437"/>
    </source>
</evidence>
<dbReference type="PANTHER" id="PTHR30427:SF1">
    <property type="entry name" value="TRANSCRIPTIONAL ACTIVATOR PROTEIN LYSR"/>
    <property type="match status" value="1"/>
</dbReference>
<gene>
    <name evidence="7" type="ORF">AGR7A_pTi0017</name>
</gene>
<evidence type="ECO:0000313" key="8">
    <source>
        <dbReference type="Proteomes" id="UP000192140"/>
    </source>
</evidence>
<dbReference type="PANTHER" id="PTHR30427">
    <property type="entry name" value="TRANSCRIPTIONAL ACTIVATOR PROTEIN LYSR"/>
    <property type="match status" value="1"/>
</dbReference>
<sequence>MVRQINLRQIEAFKATIECGSVSRAAELMGISQPAASKLLTHLEDDVGLSLFDRQRGKLLPNKQGMRFYDEVQRIFAGVRQVERAAETIRREEQGRLTIGVMPGLSGQFIQRVVADFLLAYPETYVIIKDGASRYIADWVATRQIDIGIISERFDNPNLTSSPLLDSPMACVLPLGHRLSEKTEITPSDINGERFISFAPESQTRQLVESTLDGHGIRVDVVVEAGTAPTVCEFVAAGRGISIVHPLLAHPVRGRVTTRPFRPVISYGMVLSRSREARDVRLVDAFISQARHATARLFSEIVDG</sequence>
<dbReference type="SUPFAM" id="SSF46785">
    <property type="entry name" value="Winged helix' DNA-binding domain"/>
    <property type="match status" value="1"/>
</dbReference>
<dbReference type="SUPFAM" id="SSF53850">
    <property type="entry name" value="Periplasmic binding protein-like II"/>
    <property type="match status" value="1"/>
</dbReference>
<feature type="domain" description="HTH lysR-type" evidence="6">
    <location>
        <begin position="5"/>
        <end position="62"/>
    </location>
</feature>
<dbReference type="RefSeq" id="WP_080855447.1">
    <property type="nucleotide sequence ID" value="NZ_LT009778.1"/>
</dbReference>
<dbReference type="Pfam" id="PF03466">
    <property type="entry name" value="LysR_substrate"/>
    <property type="match status" value="1"/>
</dbReference>
<evidence type="ECO:0000256" key="3">
    <source>
        <dbReference type="ARBA" id="ARBA00023125"/>
    </source>
</evidence>
<dbReference type="Gene3D" id="1.10.10.10">
    <property type="entry name" value="Winged helix-like DNA-binding domain superfamily/Winged helix DNA-binding domain"/>
    <property type="match status" value="1"/>
</dbReference>
<dbReference type="CDD" id="cd08415">
    <property type="entry name" value="PBP2_LysR_opines_like"/>
    <property type="match status" value="1"/>
</dbReference>
<proteinExistence type="inferred from homology"/>
<dbReference type="GO" id="GO:0003700">
    <property type="term" value="F:DNA-binding transcription factor activity"/>
    <property type="evidence" value="ECO:0007669"/>
    <property type="project" value="InterPro"/>
</dbReference>
<dbReference type="PROSITE" id="PS50931">
    <property type="entry name" value="HTH_LYSR"/>
    <property type="match status" value="1"/>
</dbReference>
<dbReference type="Pfam" id="PF00126">
    <property type="entry name" value="HTH_1"/>
    <property type="match status" value="1"/>
</dbReference>
<dbReference type="InterPro" id="IPR036390">
    <property type="entry name" value="WH_DNA-bd_sf"/>
</dbReference>
<evidence type="ECO:0000256" key="4">
    <source>
        <dbReference type="ARBA" id="ARBA00023159"/>
    </source>
</evidence>
<reference evidence="7" key="1">
    <citation type="submission" date="2016-01" db="EMBL/GenBank/DDBJ databases">
        <authorList>
            <person name="Regsiter A."/>
            <person name="william w."/>
        </authorList>
    </citation>
    <scope>NUCLEOTIDE SEQUENCE</scope>
    <source>
        <strain evidence="7">NCPPB 1641</strain>
    </source>
</reference>
<dbReference type="GO" id="GO:0043565">
    <property type="term" value="F:sequence-specific DNA binding"/>
    <property type="evidence" value="ECO:0007669"/>
    <property type="project" value="TreeGrafter"/>
</dbReference>
<name>A0A1S7UBD5_9HYPH</name>
<evidence type="ECO:0000256" key="5">
    <source>
        <dbReference type="ARBA" id="ARBA00023163"/>
    </source>
</evidence>
<accession>A0A1S7UBD5</accession>
<dbReference type="GO" id="GO:0010628">
    <property type="term" value="P:positive regulation of gene expression"/>
    <property type="evidence" value="ECO:0007669"/>
    <property type="project" value="TreeGrafter"/>
</dbReference>
<keyword evidence="5" id="KW-0804">Transcription</keyword>
<evidence type="ECO:0000256" key="2">
    <source>
        <dbReference type="ARBA" id="ARBA00023015"/>
    </source>
</evidence>
<keyword evidence="2" id="KW-0805">Transcription regulation</keyword>
<dbReference type="AlphaFoldDB" id="A0A1S7UBD5"/>
<dbReference type="EMBL" id="FCNP01000051">
    <property type="protein sequence ID" value="CVI64230.1"/>
    <property type="molecule type" value="Genomic_DNA"/>
</dbReference>
<dbReference type="InterPro" id="IPR000847">
    <property type="entry name" value="LysR_HTH_N"/>
</dbReference>
<organism evidence="7 8">
    <name type="scientific">Agrobacterium deltaense NCPPB 1641</name>
    <dbReference type="NCBI Taxonomy" id="1183425"/>
    <lineage>
        <taxon>Bacteria</taxon>
        <taxon>Pseudomonadati</taxon>
        <taxon>Pseudomonadota</taxon>
        <taxon>Alphaproteobacteria</taxon>
        <taxon>Hyphomicrobiales</taxon>
        <taxon>Rhizobiaceae</taxon>
        <taxon>Rhizobium/Agrobacterium group</taxon>
        <taxon>Agrobacterium</taxon>
    </lineage>
</organism>
<dbReference type="InterPro" id="IPR005119">
    <property type="entry name" value="LysR_subst-bd"/>
</dbReference>
<dbReference type="InterPro" id="IPR037424">
    <property type="entry name" value="NocR_PBP2"/>
</dbReference>
<evidence type="ECO:0000259" key="6">
    <source>
        <dbReference type="PROSITE" id="PS50931"/>
    </source>
</evidence>
<comment type="caution">
    <text evidence="7">The sequence shown here is derived from an EMBL/GenBank/DDBJ whole genome shotgun (WGS) entry which is preliminary data.</text>
</comment>
<keyword evidence="4" id="KW-0010">Activator</keyword>
<keyword evidence="8" id="KW-1185">Reference proteome</keyword>
<dbReference type="PRINTS" id="PR00039">
    <property type="entry name" value="HTHLYSR"/>
</dbReference>
<dbReference type="Proteomes" id="UP000192140">
    <property type="component" value="Unassembled WGS sequence"/>
</dbReference>
<comment type="similarity">
    <text evidence="1">Belongs to the LysR transcriptional regulatory family.</text>
</comment>